<reference evidence="2 3" key="1">
    <citation type="submission" date="2022-04" db="EMBL/GenBank/DDBJ databases">
        <title>Halobacillus sp. isolated from saltern.</title>
        <authorList>
            <person name="Won M."/>
            <person name="Lee C.-M."/>
            <person name="Woen H.-Y."/>
            <person name="Kwon S.-W."/>
        </authorList>
    </citation>
    <scope>NUCLEOTIDE SEQUENCE [LARGE SCALE GENOMIC DNA]</scope>
    <source>
        <strain evidence="2 3">SSTM10-2</strain>
    </source>
</reference>
<feature type="transmembrane region" description="Helical" evidence="1">
    <location>
        <begin position="69"/>
        <end position="87"/>
    </location>
</feature>
<keyword evidence="1" id="KW-0812">Transmembrane</keyword>
<name>A0ABY4GWX4_9BACI</name>
<dbReference type="RefSeq" id="WP_244752226.1">
    <property type="nucleotide sequence ID" value="NZ_CP095074.1"/>
</dbReference>
<dbReference type="EMBL" id="CP095074">
    <property type="protein sequence ID" value="UOQ92618.1"/>
    <property type="molecule type" value="Genomic_DNA"/>
</dbReference>
<sequence length="336" mass="38818">MDTGTHVVMGVALGGLATLDPAVQADPMLFNAVLVGTLAGSQAPDFDTILKLKNNAVYIRHHRGITHSIPAVILWGLSIPFLIHLFAPEVSFLHLWLWTFLAVILHVFVDVFNAYGTQAYRPFTKRWVAYGFINTFDPYIFIMHLAGIVAWNLGADPGYTWLIIYFVIAIYYVKRYYEKRELIKIVHKYFENVEQIATSPTLKQNVWRIAITTSTNYYVGRAVNGQITIQDEFVNKRIDYEDPVVQKALTDHNIKAFLSFSPVYRYDINYFDEFTEVRFTDLRYRSKGRYPFVALVQIDDEHGEEFEELKILNSYTGWVFTEEKLQNKLSVVPDSK</sequence>
<dbReference type="Proteomes" id="UP000831880">
    <property type="component" value="Chromosome"/>
</dbReference>
<evidence type="ECO:0000313" key="2">
    <source>
        <dbReference type="EMBL" id="UOQ92618.1"/>
    </source>
</evidence>
<keyword evidence="3" id="KW-1185">Reference proteome</keyword>
<dbReference type="Pfam" id="PF04307">
    <property type="entry name" value="YdjM"/>
    <property type="match status" value="1"/>
</dbReference>
<gene>
    <name evidence="2" type="ORF">MUO14_19565</name>
</gene>
<dbReference type="InterPro" id="IPR053170">
    <property type="entry name" value="Transcription_regulator"/>
</dbReference>
<feature type="transmembrane region" description="Helical" evidence="1">
    <location>
        <begin position="159"/>
        <end position="177"/>
    </location>
</feature>
<keyword evidence="1" id="KW-1133">Transmembrane helix</keyword>
<keyword evidence="1" id="KW-0472">Membrane</keyword>
<evidence type="ECO:0000256" key="1">
    <source>
        <dbReference type="SAM" id="Phobius"/>
    </source>
</evidence>
<keyword evidence="2" id="KW-0378">Hydrolase</keyword>
<accession>A0ABY4GWX4</accession>
<dbReference type="PANTHER" id="PTHR40031:SF1">
    <property type="entry name" value="MEMBRANE-BOUND METAL-DEPENDENT HYDROLASE"/>
    <property type="match status" value="1"/>
</dbReference>
<dbReference type="InterPro" id="IPR007404">
    <property type="entry name" value="YdjM-like"/>
</dbReference>
<evidence type="ECO:0000313" key="3">
    <source>
        <dbReference type="Proteomes" id="UP000831880"/>
    </source>
</evidence>
<proteinExistence type="predicted"/>
<feature type="transmembrane region" description="Helical" evidence="1">
    <location>
        <begin position="93"/>
        <end position="115"/>
    </location>
</feature>
<dbReference type="PANTHER" id="PTHR40031">
    <property type="entry name" value="HYPOTHETICAL MEMBRANE SPANNING PROTEIN"/>
    <property type="match status" value="1"/>
</dbReference>
<protein>
    <submittedName>
        <fullName evidence="2">Metal-dependent hydrolase</fullName>
    </submittedName>
</protein>
<feature type="transmembrane region" description="Helical" evidence="1">
    <location>
        <begin position="127"/>
        <end position="153"/>
    </location>
</feature>
<organism evidence="2 3">
    <name type="scientific">Halobacillus shinanisalinarum</name>
    <dbReference type="NCBI Taxonomy" id="2932258"/>
    <lineage>
        <taxon>Bacteria</taxon>
        <taxon>Bacillati</taxon>
        <taxon>Bacillota</taxon>
        <taxon>Bacilli</taxon>
        <taxon>Bacillales</taxon>
        <taxon>Bacillaceae</taxon>
        <taxon>Halobacillus</taxon>
    </lineage>
</organism>
<dbReference type="GO" id="GO:0016787">
    <property type="term" value="F:hydrolase activity"/>
    <property type="evidence" value="ECO:0007669"/>
    <property type="project" value="UniProtKB-KW"/>
</dbReference>